<accession>A0A653A1R1</accession>
<reference evidence="2" key="1">
    <citation type="submission" date="2018-07" db="EMBL/GenBank/DDBJ databases">
        <authorList>
            <consortium name="Genoscope - CEA"/>
            <person name="William W."/>
        </authorList>
    </citation>
    <scope>NUCLEOTIDE SEQUENCE</scope>
    <source>
        <strain evidence="2">IK1</strain>
    </source>
</reference>
<dbReference type="InterPro" id="IPR007813">
    <property type="entry name" value="PilN"/>
</dbReference>
<sequence>MIRINLLPFRDARKREGVRRQISIFVLLIMLVISLMGSIYCNLANRLSRLKHEKNLKTLEDQKIADVNIQLQEVGQNLEIIKNRLSVIEQLELQQVKPVQFLNDIARSVPAQRLWLDHLQENGGFLTLRGTARDHESVAAFMTNLEKTNTIVSVDLESARIKHLSFYQADLVDFTVGCRTSAFKEVSSHEQVSKITSSSPR</sequence>
<keyword evidence="1" id="KW-0472">Membrane</keyword>
<keyword evidence="1" id="KW-1133">Transmembrane helix</keyword>
<name>A0A653A1R1_UNCDX</name>
<evidence type="ECO:0000256" key="1">
    <source>
        <dbReference type="SAM" id="Phobius"/>
    </source>
</evidence>
<dbReference type="GO" id="GO:0043107">
    <property type="term" value="P:type IV pilus-dependent motility"/>
    <property type="evidence" value="ECO:0007669"/>
    <property type="project" value="TreeGrafter"/>
</dbReference>
<dbReference type="GO" id="GO:0043683">
    <property type="term" value="P:type IV pilus assembly"/>
    <property type="evidence" value="ECO:0007669"/>
    <property type="project" value="TreeGrafter"/>
</dbReference>
<dbReference type="EMBL" id="UPXX01000013">
    <property type="protein sequence ID" value="VBB41888.1"/>
    <property type="molecule type" value="Genomic_DNA"/>
</dbReference>
<gene>
    <name evidence="2" type="primary">pilN</name>
    <name evidence="2" type="ORF">TRIP_B200028</name>
</gene>
<evidence type="ECO:0000313" key="2">
    <source>
        <dbReference type="EMBL" id="VBB41888.1"/>
    </source>
</evidence>
<dbReference type="AlphaFoldDB" id="A0A653A1R1"/>
<dbReference type="Pfam" id="PF05137">
    <property type="entry name" value="PilN"/>
    <property type="match status" value="1"/>
</dbReference>
<keyword evidence="1" id="KW-0812">Transmembrane</keyword>
<dbReference type="PANTHER" id="PTHR40278:SF2">
    <property type="entry name" value="TYPE IV PILUS INNER MEMBRANE COMPONENT PILN"/>
    <property type="match status" value="1"/>
</dbReference>
<dbReference type="InterPro" id="IPR052534">
    <property type="entry name" value="Extracell_DNA_Util/SecSys_Comp"/>
</dbReference>
<protein>
    <submittedName>
        <fullName evidence="2">Fimbrial assembly protein</fullName>
    </submittedName>
</protein>
<proteinExistence type="predicted"/>
<organism evidence="2">
    <name type="scientific">Uncultured Desulfatiglans sp</name>
    <dbReference type="NCBI Taxonomy" id="1748965"/>
    <lineage>
        <taxon>Bacteria</taxon>
        <taxon>Pseudomonadati</taxon>
        <taxon>Thermodesulfobacteriota</taxon>
        <taxon>Desulfobacteria</taxon>
        <taxon>Desulfatiglandales</taxon>
        <taxon>Desulfatiglandaceae</taxon>
        <taxon>Desulfatiglans</taxon>
        <taxon>environmental samples</taxon>
    </lineage>
</organism>
<dbReference type="PANTHER" id="PTHR40278">
    <property type="entry name" value="DNA UTILIZATION PROTEIN HOFN"/>
    <property type="match status" value="1"/>
</dbReference>
<feature type="transmembrane region" description="Helical" evidence="1">
    <location>
        <begin position="21"/>
        <end position="40"/>
    </location>
</feature>